<evidence type="ECO:0000313" key="2">
    <source>
        <dbReference type="Proteomes" id="UP001634393"/>
    </source>
</evidence>
<keyword evidence="2" id="KW-1185">Reference proteome</keyword>
<dbReference type="EMBL" id="JBJXBP010000001">
    <property type="protein sequence ID" value="KAL3849095.1"/>
    <property type="molecule type" value="Genomic_DNA"/>
</dbReference>
<dbReference type="Proteomes" id="UP001634393">
    <property type="component" value="Unassembled WGS sequence"/>
</dbReference>
<dbReference type="AlphaFoldDB" id="A0ABD3UI82"/>
<proteinExistence type="predicted"/>
<organism evidence="1 2">
    <name type="scientific">Penstemon smallii</name>
    <dbReference type="NCBI Taxonomy" id="265156"/>
    <lineage>
        <taxon>Eukaryota</taxon>
        <taxon>Viridiplantae</taxon>
        <taxon>Streptophyta</taxon>
        <taxon>Embryophyta</taxon>
        <taxon>Tracheophyta</taxon>
        <taxon>Spermatophyta</taxon>
        <taxon>Magnoliopsida</taxon>
        <taxon>eudicotyledons</taxon>
        <taxon>Gunneridae</taxon>
        <taxon>Pentapetalae</taxon>
        <taxon>asterids</taxon>
        <taxon>lamiids</taxon>
        <taxon>Lamiales</taxon>
        <taxon>Plantaginaceae</taxon>
        <taxon>Cheloneae</taxon>
        <taxon>Penstemon</taxon>
    </lineage>
</organism>
<name>A0ABD3UI82_9LAMI</name>
<gene>
    <name evidence="1" type="ORF">ACJIZ3_010977</name>
</gene>
<sequence>MHETFQLYIYSERDYKLQYRSVFTIQVVALTLDYYYRVVASESNG</sequence>
<protein>
    <submittedName>
        <fullName evidence="1">Uncharacterized protein</fullName>
    </submittedName>
</protein>
<reference evidence="1 2" key="1">
    <citation type="submission" date="2024-12" db="EMBL/GenBank/DDBJ databases">
        <title>The unique morphological basis and parallel evolutionary history of personate flowers in Penstemon.</title>
        <authorList>
            <person name="Depatie T.H."/>
            <person name="Wessinger C.A."/>
        </authorList>
    </citation>
    <scope>NUCLEOTIDE SEQUENCE [LARGE SCALE GENOMIC DNA]</scope>
    <source>
        <strain evidence="1">WTNN_2</strain>
        <tissue evidence="1">Leaf</tissue>
    </source>
</reference>
<evidence type="ECO:0000313" key="1">
    <source>
        <dbReference type="EMBL" id="KAL3849095.1"/>
    </source>
</evidence>
<accession>A0ABD3UI82</accession>
<comment type="caution">
    <text evidence="1">The sequence shown here is derived from an EMBL/GenBank/DDBJ whole genome shotgun (WGS) entry which is preliminary data.</text>
</comment>